<proteinExistence type="predicted"/>
<dbReference type="Pfam" id="PF13280">
    <property type="entry name" value="WYL"/>
    <property type="match status" value="1"/>
</dbReference>
<evidence type="ECO:0000259" key="3">
    <source>
        <dbReference type="Pfam" id="PF26109"/>
    </source>
</evidence>
<feature type="domain" description="WYL" evidence="1">
    <location>
        <begin position="125"/>
        <end position="188"/>
    </location>
</feature>
<organism evidence="4 5">
    <name type="scientific">Vibrio albus</name>
    <dbReference type="NCBI Taxonomy" id="2200953"/>
    <lineage>
        <taxon>Bacteria</taxon>
        <taxon>Pseudomonadati</taxon>
        <taxon>Pseudomonadota</taxon>
        <taxon>Gammaproteobacteria</taxon>
        <taxon>Vibrionales</taxon>
        <taxon>Vibrionaceae</taxon>
        <taxon>Vibrio</taxon>
    </lineage>
</organism>
<reference evidence="4 5" key="1">
    <citation type="submission" date="2018-05" db="EMBL/GenBank/DDBJ databases">
        <title>Vibrio limimaris sp. nov., isolated from marine sediment.</title>
        <authorList>
            <person name="Li C.-M."/>
        </authorList>
    </citation>
    <scope>NUCLEOTIDE SEQUENCE [LARGE SCALE GENOMIC DNA]</scope>
    <source>
        <strain evidence="4 5">E4404</strain>
    </source>
</reference>
<dbReference type="AlphaFoldDB" id="A0A2U3B4X8"/>
<dbReference type="InterPro" id="IPR051534">
    <property type="entry name" value="CBASS_pafABC_assoc_protein"/>
</dbReference>
<dbReference type="Pfam" id="PF26107">
    <property type="entry name" value="BrxR_CTD"/>
    <property type="match status" value="1"/>
</dbReference>
<dbReference type="Proteomes" id="UP000245362">
    <property type="component" value="Unassembled WGS sequence"/>
</dbReference>
<dbReference type="InterPro" id="IPR059020">
    <property type="entry name" value="CapW_CTD"/>
</dbReference>
<name>A0A2U3B4X8_9VIBR</name>
<dbReference type="InterPro" id="IPR059019">
    <property type="entry name" value="WHD_CapW"/>
</dbReference>
<gene>
    <name evidence="4" type="ORF">DI392_18360</name>
</gene>
<evidence type="ECO:0000259" key="2">
    <source>
        <dbReference type="Pfam" id="PF26107"/>
    </source>
</evidence>
<dbReference type="PANTHER" id="PTHR34580">
    <property type="match status" value="1"/>
</dbReference>
<dbReference type="Pfam" id="PF26109">
    <property type="entry name" value="WHD_BrxR"/>
    <property type="match status" value="1"/>
</dbReference>
<evidence type="ECO:0000313" key="4">
    <source>
        <dbReference type="EMBL" id="PWI31846.1"/>
    </source>
</evidence>
<evidence type="ECO:0000313" key="5">
    <source>
        <dbReference type="Proteomes" id="UP000245362"/>
    </source>
</evidence>
<dbReference type="InterPro" id="IPR016634">
    <property type="entry name" value="CapW-like"/>
</dbReference>
<evidence type="ECO:0000259" key="1">
    <source>
        <dbReference type="Pfam" id="PF13280"/>
    </source>
</evidence>
<dbReference type="OrthoDB" id="6400324at2"/>
<comment type="caution">
    <text evidence="4">The sequence shown here is derived from an EMBL/GenBank/DDBJ whole genome shotgun (WGS) entry which is preliminary data.</text>
</comment>
<feature type="domain" description="DNA-binding transcriptional repressor CapW C-terminal dimerisation" evidence="2">
    <location>
        <begin position="211"/>
        <end position="281"/>
    </location>
</feature>
<protein>
    <submittedName>
        <fullName evidence="4">WYL domain-containing protein</fullName>
    </submittedName>
</protein>
<keyword evidence="5" id="KW-1185">Reference proteome</keyword>
<dbReference type="InterPro" id="IPR026881">
    <property type="entry name" value="WYL_dom"/>
</dbReference>
<dbReference type="PIRSF" id="PIRSF015558">
    <property type="entry name" value="Txn_reg_DeoR_prd"/>
    <property type="match status" value="1"/>
</dbReference>
<dbReference type="PROSITE" id="PS52050">
    <property type="entry name" value="WYL"/>
    <property type="match status" value="1"/>
</dbReference>
<feature type="domain" description="DNA-binding transcriptional repressor CapW winged helix-turn-helix" evidence="3">
    <location>
        <begin position="8"/>
        <end position="90"/>
    </location>
</feature>
<dbReference type="EMBL" id="QFWT01000014">
    <property type="protein sequence ID" value="PWI31846.1"/>
    <property type="molecule type" value="Genomic_DNA"/>
</dbReference>
<sequence length="288" mass="33885">MKNELSWDTQLRFKLIEVVALWEGRLTTNHLCNSFNIKRQQASRDINHYQSLFEEPPLIHDRSIKGYRPTAAFKPTYTKGTPDEYLSLLHRYSDNDLDGLNINSLGNAESFVVSVPERKVDPIIIQRLLQAAREQRRVDVDYVSLSQPVIRGRNIIPHTIVFDGFRWHVRAYCEERNAFRDFVLSRFRNEPELLDKSDISKHLDHDWMDEVTFEVIANPYLSSEQQQIVQDDYGMRSNPFIVTCRKALAKYFVKRLDICVDNRKLQKSPKRYQLTVTDPKNIRPLMID</sequence>
<dbReference type="PANTHER" id="PTHR34580:SF3">
    <property type="entry name" value="PROTEIN PAFB"/>
    <property type="match status" value="1"/>
</dbReference>
<dbReference type="RefSeq" id="WP_109321150.1">
    <property type="nucleotide sequence ID" value="NZ_QFWT01000014.1"/>
</dbReference>
<accession>A0A2U3B4X8</accession>